<dbReference type="NCBIfam" id="TIGR01549">
    <property type="entry name" value="HAD-SF-IA-v1"/>
    <property type="match status" value="1"/>
</dbReference>
<organism evidence="4 5">
    <name type="scientific">Erysipelothrix larvae</name>
    <dbReference type="NCBI Taxonomy" id="1514105"/>
    <lineage>
        <taxon>Bacteria</taxon>
        <taxon>Bacillati</taxon>
        <taxon>Bacillota</taxon>
        <taxon>Erysipelotrichia</taxon>
        <taxon>Erysipelotrichales</taxon>
        <taxon>Erysipelotrichaceae</taxon>
        <taxon>Erysipelothrix</taxon>
    </lineage>
</organism>
<keyword evidence="3" id="KW-0460">Magnesium</keyword>
<evidence type="ECO:0000256" key="3">
    <source>
        <dbReference type="ARBA" id="ARBA00022842"/>
    </source>
</evidence>
<dbReference type="SFLD" id="SFLDG01129">
    <property type="entry name" value="C1.5:_HAD__Beta-PGM__Phosphata"/>
    <property type="match status" value="1"/>
</dbReference>
<keyword evidence="2" id="KW-0378">Hydrolase</keyword>
<proteinExistence type="predicted"/>
<dbReference type="Proteomes" id="UP000063781">
    <property type="component" value="Chromosome"/>
</dbReference>
<evidence type="ECO:0000256" key="1">
    <source>
        <dbReference type="ARBA" id="ARBA00001946"/>
    </source>
</evidence>
<protein>
    <recommendedName>
        <fullName evidence="6">Haloacid dehalogenase</fullName>
    </recommendedName>
</protein>
<sequence>MFDNIKAIYFDLDDTLINIGGTSAQAWEVTCQQLLIAFPELDLPKAVILDEVIHEHAAYLNNPARIADFTGSVYELRRQILFAALKNLEFEKKEAVLEFMLTQFPINRNEMISLYPYVHKTLGALKQRGYKLALITNGGGEVQMEKIQHFNLDPYFDVLWISGDRGYFKPDRRVFETVSDELGVTLKEACMVGDNYSWEVKAPICYGMKAIYFDGHQKGLPREVQIKPHCIISSMSELLELF</sequence>
<dbReference type="GO" id="GO:0009231">
    <property type="term" value="P:riboflavin biosynthetic process"/>
    <property type="evidence" value="ECO:0007669"/>
    <property type="project" value="TreeGrafter"/>
</dbReference>
<dbReference type="STRING" id="1514105.AOC36_08580"/>
<dbReference type="Gene3D" id="1.20.120.710">
    <property type="entry name" value="Haloacid dehalogenase hydrolase-like domain"/>
    <property type="match status" value="1"/>
</dbReference>
<dbReference type="OrthoDB" id="25198at2"/>
<dbReference type="EMBL" id="CP013213">
    <property type="protein sequence ID" value="AMC94040.1"/>
    <property type="molecule type" value="Genomic_DNA"/>
</dbReference>
<dbReference type="SFLD" id="SFLDS00003">
    <property type="entry name" value="Haloacid_Dehalogenase"/>
    <property type="match status" value="1"/>
</dbReference>
<comment type="cofactor">
    <cofactor evidence="1">
        <name>Mg(2+)</name>
        <dbReference type="ChEBI" id="CHEBI:18420"/>
    </cofactor>
</comment>
<dbReference type="PANTHER" id="PTHR46470:SF4">
    <property type="entry name" value="5-AMINO-6-(5-PHOSPHO-D-RIBITYLAMINO)URACIL PHOSPHATASE YIGB"/>
    <property type="match status" value="1"/>
</dbReference>
<dbReference type="KEGG" id="erl:AOC36_08580"/>
<evidence type="ECO:0008006" key="6">
    <source>
        <dbReference type="Google" id="ProtNLM"/>
    </source>
</evidence>
<reference evidence="4 5" key="1">
    <citation type="submission" date="2015-10" db="EMBL/GenBank/DDBJ databases">
        <title>Erysipelothrix larvae sp. LV19 isolated from the larval gut of the rhinoceros beetle, Trypoxylus dichotomus.</title>
        <authorList>
            <person name="Lim S."/>
            <person name="Kim B.-C."/>
        </authorList>
    </citation>
    <scope>NUCLEOTIDE SEQUENCE [LARGE SCALE GENOMIC DNA]</scope>
    <source>
        <strain evidence="4 5">LV19</strain>
    </source>
</reference>
<evidence type="ECO:0000313" key="5">
    <source>
        <dbReference type="Proteomes" id="UP000063781"/>
    </source>
</evidence>
<dbReference type="GO" id="GO:0016787">
    <property type="term" value="F:hydrolase activity"/>
    <property type="evidence" value="ECO:0007669"/>
    <property type="project" value="UniProtKB-KW"/>
</dbReference>
<dbReference type="InterPro" id="IPR006439">
    <property type="entry name" value="HAD-SF_hydro_IA"/>
</dbReference>
<dbReference type="AlphaFoldDB" id="A0A0X8H121"/>
<dbReference type="RefSeq" id="WP_067633370.1">
    <property type="nucleotide sequence ID" value="NZ_CP013213.1"/>
</dbReference>
<accession>A0A0X8H121</accession>
<dbReference type="InterPro" id="IPR036412">
    <property type="entry name" value="HAD-like_sf"/>
</dbReference>
<evidence type="ECO:0000313" key="4">
    <source>
        <dbReference type="EMBL" id="AMC94040.1"/>
    </source>
</evidence>
<name>A0A0X8H121_9FIRM</name>
<dbReference type="Pfam" id="PF00702">
    <property type="entry name" value="Hydrolase"/>
    <property type="match status" value="1"/>
</dbReference>
<keyword evidence="5" id="KW-1185">Reference proteome</keyword>
<evidence type="ECO:0000256" key="2">
    <source>
        <dbReference type="ARBA" id="ARBA00022801"/>
    </source>
</evidence>
<dbReference type="Gene3D" id="3.40.50.1000">
    <property type="entry name" value="HAD superfamily/HAD-like"/>
    <property type="match status" value="1"/>
</dbReference>
<dbReference type="InterPro" id="IPR051400">
    <property type="entry name" value="HAD-like_hydrolase"/>
</dbReference>
<dbReference type="SUPFAM" id="SSF56784">
    <property type="entry name" value="HAD-like"/>
    <property type="match status" value="1"/>
</dbReference>
<dbReference type="PANTHER" id="PTHR46470">
    <property type="entry name" value="N-ACYLNEURAMINATE-9-PHOSPHATASE"/>
    <property type="match status" value="1"/>
</dbReference>
<gene>
    <name evidence="4" type="ORF">AOC36_08580</name>
</gene>
<dbReference type="InterPro" id="IPR023214">
    <property type="entry name" value="HAD_sf"/>
</dbReference>